<reference evidence="9" key="1">
    <citation type="journal article" date="2017" name="Proc. Natl. Acad. Sci. U.S.A.">
        <title>Simulation of Deepwater Horizon oil plume reveals substrate specialization within a complex community of hydrocarbon-degraders.</title>
        <authorList>
            <person name="Hu P."/>
            <person name="Dubinsky E.A."/>
            <person name="Probst A.J."/>
            <person name="Wang J."/>
            <person name="Sieber C.M.K."/>
            <person name="Tom L.M."/>
            <person name="Gardinali P."/>
            <person name="Banfield J.F."/>
            <person name="Atlas R.M."/>
            <person name="Andersen G.L."/>
        </authorList>
    </citation>
    <scope>NUCLEOTIDE SEQUENCE [LARGE SCALE GENOMIC DNA]</scope>
</reference>
<accession>A0A1Y5FH02</accession>
<dbReference type="InterPro" id="IPR000620">
    <property type="entry name" value="EamA_dom"/>
</dbReference>
<feature type="transmembrane region" description="Helical" evidence="6">
    <location>
        <begin position="121"/>
        <end position="140"/>
    </location>
</feature>
<keyword evidence="4 6" id="KW-1133">Transmembrane helix</keyword>
<feature type="domain" description="EamA" evidence="7">
    <location>
        <begin position="148"/>
        <end position="280"/>
    </location>
</feature>
<keyword evidence="5 6" id="KW-0472">Membrane</keyword>
<dbReference type="AlphaFoldDB" id="A0A1Y5FH02"/>
<feature type="transmembrane region" description="Helical" evidence="6">
    <location>
        <begin position="35"/>
        <end position="56"/>
    </location>
</feature>
<dbReference type="Proteomes" id="UP000196531">
    <property type="component" value="Unassembled WGS sequence"/>
</dbReference>
<feature type="transmembrane region" description="Helical" evidence="6">
    <location>
        <begin position="94"/>
        <end position="114"/>
    </location>
</feature>
<evidence type="ECO:0000256" key="5">
    <source>
        <dbReference type="ARBA" id="ARBA00023136"/>
    </source>
</evidence>
<dbReference type="InterPro" id="IPR050638">
    <property type="entry name" value="AA-Vitamin_Transporters"/>
</dbReference>
<feature type="domain" description="EamA" evidence="7">
    <location>
        <begin position="6"/>
        <end position="130"/>
    </location>
</feature>
<dbReference type="InterPro" id="IPR037185">
    <property type="entry name" value="EmrE-like"/>
</dbReference>
<feature type="transmembrane region" description="Helical" evidence="6">
    <location>
        <begin position="146"/>
        <end position="166"/>
    </location>
</feature>
<dbReference type="GO" id="GO:0016020">
    <property type="term" value="C:membrane"/>
    <property type="evidence" value="ECO:0007669"/>
    <property type="project" value="UniProtKB-SubCell"/>
</dbReference>
<organism evidence="8 9">
    <name type="scientific">Halobacteriovorax marinus</name>
    <dbReference type="NCBI Taxonomy" id="97084"/>
    <lineage>
        <taxon>Bacteria</taxon>
        <taxon>Pseudomonadati</taxon>
        <taxon>Bdellovibrionota</taxon>
        <taxon>Bacteriovoracia</taxon>
        <taxon>Bacteriovoracales</taxon>
        <taxon>Halobacteriovoraceae</taxon>
        <taxon>Halobacteriovorax</taxon>
    </lineage>
</organism>
<keyword evidence="3 6" id="KW-0812">Transmembrane</keyword>
<proteinExistence type="inferred from homology"/>
<comment type="similarity">
    <text evidence="2">Belongs to the EamA transporter family.</text>
</comment>
<comment type="subcellular location">
    <subcellularLocation>
        <location evidence="1">Membrane</location>
        <topology evidence="1">Multi-pass membrane protein</topology>
    </subcellularLocation>
</comment>
<dbReference type="SUPFAM" id="SSF103481">
    <property type="entry name" value="Multidrug resistance efflux transporter EmrE"/>
    <property type="match status" value="2"/>
</dbReference>
<feature type="transmembrane region" description="Helical" evidence="6">
    <location>
        <begin position="250"/>
        <end position="281"/>
    </location>
</feature>
<feature type="transmembrane region" description="Helical" evidence="6">
    <location>
        <begin position="211"/>
        <end position="230"/>
    </location>
</feature>
<comment type="caution">
    <text evidence="8">The sequence shown here is derived from an EMBL/GenBank/DDBJ whole genome shotgun (WGS) entry which is preliminary data.</text>
</comment>
<sequence>MTNEMKSLIYGIIGVLCFGITLPVTRYISPSFDPFFIGSARAFIAGLTAIVVLFLLKAVKPTKAQIRPLLVVTFGAVLGFPVMASFAMKYVPASHGGVVVGLLPMVTAIFGTMITKDKPSFWFWVTSVIGSILIVSFTLLKGGGHFQIGDIALFIAVLCAAIGYAVGGTLSKEMGGKYVICWATIFALPFVLYPAITLFPSDPTSIAIEHWVGLIYLSLISQLFAFFFWYKALAMGGIARISQLQLTQPVITLSISALFIGELIGLQTIVFAFLIIIVVTINKKMPIATPNS</sequence>
<dbReference type="PANTHER" id="PTHR32322">
    <property type="entry name" value="INNER MEMBRANE TRANSPORTER"/>
    <property type="match status" value="1"/>
</dbReference>
<feature type="transmembrane region" description="Helical" evidence="6">
    <location>
        <begin position="178"/>
        <end position="199"/>
    </location>
</feature>
<evidence type="ECO:0000313" key="9">
    <source>
        <dbReference type="Proteomes" id="UP000196531"/>
    </source>
</evidence>
<evidence type="ECO:0000313" key="8">
    <source>
        <dbReference type="EMBL" id="OUS00215.1"/>
    </source>
</evidence>
<evidence type="ECO:0000259" key="7">
    <source>
        <dbReference type="Pfam" id="PF00892"/>
    </source>
</evidence>
<dbReference type="PANTHER" id="PTHR32322:SF2">
    <property type="entry name" value="EAMA DOMAIN-CONTAINING PROTEIN"/>
    <property type="match status" value="1"/>
</dbReference>
<feature type="transmembrane region" description="Helical" evidence="6">
    <location>
        <begin position="7"/>
        <end position="29"/>
    </location>
</feature>
<evidence type="ECO:0000256" key="2">
    <source>
        <dbReference type="ARBA" id="ARBA00007362"/>
    </source>
</evidence>
<evidence type="ECO:0000256" key="1">
    <source>
        <dbReference type="ARBA" id="ARBA00004141"/>
    </source>
</evidence>
<protein>
    <submittedName>
        <fullName evidence="8">EamA family transporter</fullName>
    </submittedName>
</protein>
<dbReference type="Pfam" id="PF00892">
    <property type="entry name" value="EamA"/>
    <property type="match status" value="2"/>
</dbReference>
<gene>
    <name evidence="8" type="ORF">A9Q84_00760</name>
</gene>
<feature type="transmembrane region" description="Helical" evidence="6">
    <location>
        <begin position="68"/>
        <end position="88"/>
    </location>
</feature>
<evidence type="ECO:0000256" key="3">
    <source>
        <dbReference type="ARBA" id="ARBA00022692"/>
    </source>
</evidence>
<evidence type="ECO:0000256" key="6">
    <source>
        <dbReference type="SAM" id="Phobius"/>
    </source>
</evidence>
<name>A0A1Y5FH02_9BACT</name>
<dbReference type="EMBL" id="MAAO01000002">
    <property type="protein sequence ID" value="OUS00215.1"/>
    <property type="molecule type" value="Genomic_DNA"/>
</dbReference>
<evidence type="ECO:0000256" key="4">
    <source>
        <dbReference type="ARBA" id="ARBA00022989"/>
    </source>
</evidence>